<feature type="region of interest" description="Disordered" evidence="7">
    <location>
        <begin position="143"/>
        <end position="174"/>
    </location>
</feature>
<keyword evidence="5" id="KW-0862">Zinc</keyword>
<keyword evidence="8" id="KW-1133">Transmembrane helix</keyword>
<keyword evidence="2" id="KW-0645">Protease</keyword>
<accession>X6P213</accession>
<reference evidence="10 11" key="1">
    <citation type="journal article" date="2013" name="Curr. Biol.">
        <title>The Genome of the Foraminiferan Reticulomyxa filosa.</title>
        <authorList>
            <person name="Glockner G."/>
            <person name="Hulsmann N."/>
            <person name="Schleicher M."/>
            <person name="Noegel A.A."/>
            <person name="Eichinger L."/>
            <person name="Gallinger C."/>
            <person name="Pawlowski J."/>
            <person name="Sierra R."/>
            <person name="Euteneuer U."/>
            <person name="Pillet L."/>
            <person name="Moustafa A."/>
            <person name="Platzer M."/>
            <person name="Groth M."/>
            <person name="Szafranski K."/>
            <person name="Schliwa M."/>
        </authorList>
    </citation>
    <scope>NUCLEOTIDE SEQUENCE [LARGE SCALE GENOMIC DNA]</scope>
</reference>
<dbReference type="PANTHER" id="PTHR22726:SF1">
    <property type="entry name" value="METALLOENDOPEPTIDASE OMA1, MITOCHONDRIAL"/>
    <property type="match status" value="1"/>
</dbReference>
<dbReference type="Proteomes" id="UP000023152">
    <property type="component" value="Unassembled WGS sequence"/>
</dbReference>
<dbReference type="EMBL" id="ASPP01004823">
    <property type="protein sequence ID" value="ETO31597.1"/>
    <property type="molecule type" value="Genomic_DNA"/>
</dbReference>
<evidence type="ECO:0000256" key="2">
    <source>
        <dbReference type="ARBA" id="ARBA00022670"/>
    </source>
</evidence>
<feature type="transmembrane region" description="Helical" evidence="8">
    <location>
        <begin position="74"/>
        <end position="99"/>
    </location>
</feature>
<dbReference type="InterPro" id="IPR001915">
    <property type="entry name" value="Peptidase_M48"/>
</dbReference>
<dbReference type="Pfam" id="PF01435">
    <property type="entry name" value="Peptidase_M48"/>
    <property type="match status" value="1"/>
</dbReference>
<feature type="region of interest" description="Disordered" evidence="7">
    <location>
        <begin position="25"/>
        <end position="44"/>
    </location>
</feature>
<keyword evidence="8" id="KW-0472">Membrane</keyword>
<comment type="cofactor">
    <cofactor evidence="1">
        <name>Zn(2+)</name>
        <dbReference type="ChEBI" id="CHEBI:29105"/>
    </cofactor>
</comment>
<keyword evidence="8" id="KW-0812">Transmembrane</keyword>
<dbReference type="GO" id="GO:0051603">
    <property type="term" value="P:proteolysis involved in protein catabolic process"/>
    <property type="evidence" value="ECO:0007669"/>
    <property type="project" value="TreeGrafter"/>
</dbReference>
<sequence length="447" mass="50888">MHKMLSRTSVLRQTQSWMANYSVRQCSGNPSQTEPPTSNDKQVRTTSQYYITKSPDSSHRIYRRVSRQSFKRSIWIEYTIISLLFLLFALPASIILYFGDWKVVFTNRRRFLVLPLSSDHIIGPYLIMASLIQSYGSSAVHMEPAHDTASKSTSQTDSTSLDSKNKNKKGVPQRLAGPKLCSDGDAYTYVTNLFVHILQCNHLISDAYSETYKSQRIKKQSGSSNTRPFVPPPNLQDRQSQIAKYMSIPTSKLKLFQQFDWNCYLVHDMERAVGYNAPGGQVVLSTEIERGEGGGKKGIFRRLVDNDEDCAALLCHEIAHVVCRHVAENWQSAIFWYVTFSSIFIALGMDVGKVIDMIMEKLILYGGQMPMKNKMELEADHVAIYLMICAGYDPSALVRMLDKIMNMEPDEDERIFQIMSTHPSSKDRRANLQSKIDEIMATINKQQ</sequence>
<keyword evidence="11" id="KW-1185">Reference proteome</keyword>
<dbReference type="AlphaFoldDB" id="X6P213"/>
<evidence type="ECO:0000256" key="6">
    <source>
        <dbReference type="ARBA" id="ARBA00023049"/>
    </source>
</evidence>
<evidence type="ECO:0000259" key="9">
    <source>
        <dbReference type="Pfam" id="PF01435"/>
    </source>
</evidence>
<keyword evidence="6" id="KW-0482">Metalloprotease</keyword>
<evidence type="ECO:0000256" key="8">
    <source>
        <dbReference type="SAM" id="Phobius"/>
    </source>
</evidence>
<evidence type="ECO:0000256" key="5">
    <source>
        <dbReference type="ARBA" id="ARBA00022833"/>
    </source>
</evidence>
<feature type="domain" description="Peptidase M48" evidence="9">
    <location>
        <begin position="261"/>
        <end position="434"/>
    </location>
</feature>
<protein>
    <submittedName>
        <fullName evidence="10">Peptidase, M48 family</fullName>
    </submittedName>
</protein>
<evidence type="ECO:0000313" key="11">
    <source>
        <dbReference type="Proteomes" id="UP000023152"/>
    </source>
</evidence>
<keyword evidence="3" id="KW-0479">Metal-binding</keyword>
<evidence type="ECO:0000256" key="1">
    <source>
        <dbReference type="ARBA" id="ARBA00001947"/>
    </source>
</evidence>
<comment type="caution">
    <text evidence="10">The sequence shown here is derived from an EMBL/GenBank/DDBJ whole genome shotgun (WGS) entry which is preliminary data.</text>
</comment>
<dbReference type="GO" id="GO:0046872">
    <property type="term" value="F:metal ion binding"/>
    <property type="evidence" value="ECO:0007669"/>
    <property type="project" value="UniProtKB-KW"/>
</dbReference>
<feature type="compositionally biased region" description="Low complexity" evidence="7">
    <location>
        <begin position="150"/>
        <end position="162"/>
    </location>
</feature>
<dbReference type="PANTHER" id="PTHR22726">
    <property type="entry name" value="METALLOENDOPEPTIDASE OMA1"/>
    <property type="match status" value="1"/>
</dbReference>
<feature type="region of interest" description="Disordered" evidence="7">
    <location>
        <begin position="215"/>
        <end position="236"/>
    </location>
</feature>
<dbReference type="GO" id="GO:0004222">
    <property type="term" value="F:metalloendopeptidase activity"/>
    <property type="evidence" value="ECO:0007669"/>
    <property type="project" value="InterPro"/>
</dbReference>
<dbReference type="GO" id="GO:0016020">
    <property type="term" value="C:membrane"/>
    <property type="evidence" value="ECO:0007669"/>
    <property type="project" value="TreeGrafter"/>
</dbReference>
<name>X6P213_RETFI</name>
<evidence type="ECO:0000256" key="7">
    <source>
        <dbReference type="SAM" id="MobiDB-lite"/>
    </source>
</evidence>
<keyword evidence="4" id="KW-0378">Hydrolase</keyword>
<organism evidence="10 11">
    <name type="scientific">Reticulomyxa filosa</name>
    <dbReference type="NCBI Taxonomy" id="46433"/>
    <lineage>
        <taxon>Eukaryota</taxon>
        <taxon>Sar</taxon>
        <taxon>Rhizaria</taxon>
        <taxon>Retaria</taxon>
        <taxon>Foraminifera</taxon>
        <taxon>Monothalamids</taxon>
        <taxon>Reticulomyxidae</taxon>
        <taxon>Reticulomyxa</taxon>
    </lineage>
</organism>
<evidence type="ECO:0000313" key="10">
    <source>
        <dbReference type="EMBL" id="ETO31597.1"/>
    </source>
</evidence>
<evidence type="ECO:0000256" key="3">
    <source>
        <dbReference type="ARBA" id="ARBA00022723"/>
    </source>
</evidence>
<proteinExistence type="predicted"/>
<dbReference type="OrthoDB" id="7464992at2759"/>
<gene>
    <name evidence="10" type="ORF">RFI_05524</name>
</gene>
<evidence type="ECO:0000256" key="4">
    <source>
        <dbReference type="ARBA" id="ARBA00022801"/>
    </source>
</evidence>
<dbReference type="InterPro" id="IPR051156">
    <property type="entry name" value="Mito/Outer_Membr_Metalloprot"/>
</dbReference>